<feature type="region of interest" description="Disordered" evidence="4">
    <location>
        <begin position="264"/>
        <end position="284"/>
    </location>
</feature>
<dbReference type="InterPro" id="IPR020904">
    <property type="entry name" value="Sc_DH/Rdtase_CS"/>
</dbReference>
<dbReference type="EMBL" id="BAAAYU010000001">
    <property type="protein sequence ID" value="GAA3623798.1"/>
    <property type="molecule type" value="Genomic_DNA"/>
</dbReference>
<dbReference type="PANTHER" id="PTHR44196:SF2">
    <property type="entry name" value="SHORT-CHAIN DEHYDROGENASE-RELATED"/>
    <property type="match status" value="1"/>
</dbReference>
<dbReference type="SMART" id="SM00822">
    <property type="entry name" value="PKS_KR"/>
    <property type="match status" value="1"/>
</dbReference>
<dbReference type="PRINTS" id="PR00080">
    <property type="entry name" value="SDRFAMILY"/>
</dbReference>
<dbReference type="InterPro" id="IPR002347">
    <property type="entry name" value="SDR_fam"/>
</dbReference>
<dbReference type="Gene3D" id="3.40.50.720">
    <property type="entry name" value="NAD(P)-binding Rossmann-like Domain"/>
    <property type="match status" value="1"/>
</dbReference>
<dbReference type="PIRSF" id="PIRSF000126">
    <property type="entry name" value="11-beta-HSD1"/>
    <property type="match status" value="1"/>
</dbReference>
<dbReference type="Pfam" id="PF00106">
    <property type="entry name" value="adh_short"/>
    <property type="match status" value="1"/>
</dbReference>
<protein>
    <submittedName>
        <fullName evidence="6">SDR family oxidoreductase</fullName>
    </submittedName>
</protein>
<accession>A0ABP7A2T4</accession>
<feature type="domain" description="Ketoreductase" evidence="5">
    <location>
        <begin position="10"/>
        <end position="193"/>
    </location>
</feature>
<dbReference type="InterPro" id="IPR057326">
    <property type="entry name" value="KR_dom"/>
</dbReference>
<dbReference type="PROSITE" id="PS00061">
    <property type="entry name" value="ADH_SHORT"/>
    <property type="match status" value="1"/>
</dbReference>
<keyword evidence="2" id="KW-0560">Oxidoreductase</keyword>
<organism evidence="6 7">
    <name type="scientific">Microbacterium awajiense</name>
    <dbReference type="NCBI Taxonomy" id="415214"/>
    <lineage>
        <taxon>Bacteria</taxon>
        <taxon>Bacillati</taxon>
        <taxon>Actinomycetota</taxon>
        <taxon>Actinomycetes</taxon>
        <taxon>Micrococcales</taxon>
        <taxon>Microbacteriaceae</taxon>
        <taxon>Microbacterium</taxon>
    </lineage>
</organism>
<evidence type="ECO:0000313" key="7">
    <source>
        <dbReference type="Proteomes" id="UP001501697"/>
    </source>
</evidence>
<evidence type="ECO:0000256" key="4">
    <source>
        <dbReference type="SAM" id="MobiDB-lite"/>
    </source>
</evidence>
<evidence type="ECO:0000256" key="2">
    <source>
        <dbReference type="ARBA" id="ARBA00023002"/>
    </source>
</evidence>
<name>A0ABP7A2T4_9MICO</name>
<reference evidence="7" key="1">
    <citation type="journal article" date="2019" name="Int. J. Syst. Evol. Microbiol.">
        <title>The Global Catalogue of Microorganisms (GCM) 10K type strain sequencing project: providing services to taxonomists for standard genome sequencing and annotation.</title>
        <authorList>
            <consortium name="The Broad Institute Genomics Platform"/>
            <consortium name="The Broad Institute Genome Sequencing Center for Infectious Disease"/>
            <person name="Wu L."/>
            <person name="Ma J."/>
        </authorList>
    </citation>
    <scope>NUCLEOTIDE SEQUENCE [LARGE SCALE GENOMIC DNA]</scope>
    <source>
        <strain evidence="7">JCM 16544</strain>
    </source>
</reference>
<evidence type="ECO:0000256" key="3">
    <source>
        <dbReference type="RuleBase" id="RU000363"/>
    </source>
</evidence>
<dbReference type="Proteomes" id="UP001501697">
    <property type="component" value="Unassembled WGS sequence"/>
</dbReference>
<dbReference type="PANTHER" id="PTHR44196">
    <property type="entry name" value="DEHYDROGENASE/REDUCTASE SDR FAMILY MEMBER 7B"/>
    <property type="match status" value="1"/>
</dbReference>
<evidence type="ECO:0000256" key="1">
    <source>
        <dbReference type="ARBA" id="ARBA00006484"/>
    </source>
</evidence>
<sequence length="284" mass="29934">MSDPIEYRGTTAVVTGASSGLGAEFARSLAARGADVVLVARREERLRALAAEIEKDSGVAATAIALDLTRSDAASRLRADLEDRGIRPATLINNAGFGLHGPFVDSDPDATAQLIQLNVTAVVELTRALLPQLLTGRGALVNVASSMAYQAGPGMAVYGASKAFVLSFTEAVGHEVRDRDLRVLAVSPGATRTEFFDVVGERFDAPIREMTVGQVVEATLSRLDHSSPPPSFVPGWRNALNAKLAGIVPRRVAIAVSARTIARGERGDRPPVSAGDDATRDRRG</sequence>
<comment type="caution">
    <text evidence="6">The sequence shown here is derived from an EMBL/GenBank/DDBJ whole genome shotgun (WGS) entry which is preliminary data.</text>
</comment>
<proteinExistence type="inferred from homology"/>
<keyword evidence="7" id="KW-1185">Reference proteome</keyword>
<dbReference type="RefSeq" id="WP_344736033.1">
    <property type="nucleotide sequence ID" value="NZ_BAAAYU010000001.1"/>
</dbReference>
<evidence type="ECO:0000313" key="6">
    <source>
        <dbReference type="EMBL" id="GAA3623798.1"/>
    </source>
</evidence>
<dbReference type="InterPro" id="IPR036291">
    <property type="entry name" value="NAD(P)-bd_dom_sf"/>
</dbReference>
<evidence type="ECO:0000259" key="5">
    <source>
        <dbReference type="SMART" id="SM00822"/>
    </source>
</evidence>
<gene>
    <name evidence="6" type="ORF">GCM10022200_02550</name>
</gene>
<dbReference type="SUPFAM" id="SSF51735">
    <property type="entry name" value="NAD(P)-binding Rossmann-fold domains"/>
    <property type="match status" value="1"/>
</dbReference>
<dbReference type="PRINTS" id="PR00081">
    <property type="entry name" value="GDHRDH"/>
</dbReference>
<comment type="similarity">
    <text evidence="1 3">Belongs to the short-chain dehydrogenases/reductases (SDR) family.</text>
</comment>